<dbReference type="Proteomes" id="UP000186817">
    <property type="component" value="Unassembled WGS sequence"/>
</dbReference>
<gene>
    <name evidence="2" type="ORF">AK812_SmicGene44446</name>
</gene>
<feature type="region of interest" description="Disordered" evidence="1">
    <location>
        <begin position="872"/>
        <end position="910"/>
    </location>
</feature>
<dbReference type="OrthoDB" id="429208at2759"/>
<organism evidence="2 3">
    <name type="scientific">Symbiodinium microadriaticum</name>
    <name type="common">Dinoflagellate</name>
    <name type="synonym">Zooxanthella microadriatica</name>
    <dbReference type="NCBI Taxonomy" id="2951"/>
    <lineage>
        <taxon>Eukaryota</taxon>
        <taxon>Sar</taxon>
        <taxon>Alveolata</taxon>
        <taxon>Dinophyceae</taxon>
        <taxon>Suessiales</taxon>
        <taxon>Symbiodiniaceae</taxon>
        <taxon>Symbiodinium</taxon>
    </lineage>
</organism>
<proteinExistence type="predicted"/>
<name>A0A1Q9BYH8_SYMMI</name>
<sequence>MVTLLVLDLEVAILENVKGLQRVLPSVLKHLRKCGNYVIKVCEIDPLDYGGVGSRDRYYIIMIHTKVARKDAAERIEETLQESLLITDQMIDPPGHRKRKRCDESVQPLISRAPSWAIMAAVPPEPEAKQSQEEEAAESAGHDEALDSIRAFFDSVCEKENPAAWMARTMASGEVFQQVINHYVSGWQTRSPLTLVPRDNMETFYLPLSAFDYSSEGKNEFPHQSQLRAHFFSFLSGNDQREPICVKFDCNGSRQIEPFSVKFVDGQTKVLNMLLAIAIAHKLGLARGLVKAFGTYEYILCSYVHREAAALFHYDALRLGARSAEKQPPSALQYMAEMQKAMAAEKALTSRKITSRELLGKCIADYNKLVTVKKWRIDSGKRKLISNLMDVGPEFRTALARHYDFYPHSTSGSTQKLPNPKIPLTLILLATPVAELNLNYMHAMQTLDGVAVCRRAFARMMAVGQSRLQRARHRYRGLDERNSWNTSACNGAADSDTGKPGRGSSGRQQLDVGVFVSKPADNVRTLPEAELADGIFAAVAEVITSASDEVQTRADVVRLLQVRPFKELLPDNVYKARVNMTPEELAFCKQRLPRGVQESSGDIFCLLKRHLCDDEYSSGALIFPGAARDKAESMINQVINHTGKTFQLDDDRKEQLAELADALRTAYPQYGLPYDVLESDFYLSGMDNQPPGNGWKKVLEVSSEGQLCYLARVIKGFESQAPPNSSQKTKVARQRPERKAAEEYVAGSQSKLHNARSQALKASYSVWKEELRADQLNHETMVRGCLAEAGKRRNELLRTLEVLPTILPHLQQSFAKSVDPKPGEEALMWNLPTQGVLTAMKTDYFISCTTNMLAMHPLKGIAVVVFPNKTAVEKKEKPKDEEDEDVKEEQDQDMEDGAAEDDAPAGDEEVATEAAVRALRYDLLKSLSEPKRRLEVKECIFQFEEGEGPVLIYSMDGPPSQARNSANVFHKSKPFKHGFISGIATWMNQLAQCPAAAATCPRIFDPEEMLARKDMLKPNWEKGLPTNESLSDSQEMRQVSAGTSFVKETIRSLTQQFPSMKRVAVVDALGYDGSVPMAVLEEQASGADWSAVTIADSRIANWIEARVRESCYGLARSGALELCGFPSFDALTSGLKDTAAPSQMDAADFKVTRPLPNGDLALVESFYKKFEDFDEISEDLRKAIQEHDKRYNPQGKRIRCEQPDGDSKEEPAAKRIKLVEHEQPLTSKDIAELQNPSILSVSGTVRFLHEADSGDKIWAEVDEATTFLAGKLLGSFGSGSFMDGKDATKTMAELGKEEDGARLLRFRVDFDSLLILEKKKISSHLADLPYLDKPAPVKTLLKALEDHGEAKVQISHHEVSLAEGVINEKDTLIFVLDSLEKTAKQGRKSKSGKKKEAVPAVSWGRTLDLAKVKQCEALAIAWHVRCDRAAEEGPKHSCRLVPLRPALVLRGLFDVEPGVYQIM</sequence>
<dbReference type="EMBL" id="LSRX01002315">
    <property type="protein sequence ID" value="OLP75715.1"/>
    <property type="molecule type" value="Genomic_DNA"/>
</dbReference>
<dbReference type="InterPro" id="IPR029063">
    <property type="entry name" value="SAM-dependent_MTases_sf"/>
</dbReference>
<protein>
    <submittedName>
        <fullName evidence="2">Uncharacterized protein</fullName>
    </submittedName>
</protein>
<accession>A0A1Q9BYH8</accession>
<reference evidence="2 3" key="1">
    <citation type="submission" date="2016-02" db="EMBL/GenBank/DDBJ databases">
        <title>Genome analysis of coral dinoflagellate symbionts highlights evolutionary adaptations to a symbiotic lifestyle.</title>
        <authorList>
            <person name="Aranda M."/>
            <person name="Li Y."/>
            <person name="Liew Y.J."/>
            <person name="Baumgarten S."/>
            <person name="Simakov O."/>
            <person name="Wilson M."/>
            <person name="Piel J."/>
            <person name="Ashoor H."/>
            <person name="Bougouffa S."/>
            <person name="Bajic V.B."/>
            <person name="Ryu T."/>
            <person name="Ravasi T."/>
            <person name="Bayer T."/>
            <person name="Micklem G."/>
            <person name="Kim H."/>
            <person name="Bhak J."/>
            <person name="Lajeunesse T.C."/>
            <person name="Voolstra C.R."/>
        </authorList>
    </citation>
    <scope>NUCLEOTIDE SEQUENCE [LARGE SCALE GENOMIC DNA]</scope>
    <source>
        <strain evidence="2 3">CCMP2467</strain>
    </source>
</reference>
<keyword evidence="3" id="KW-1185">Reference proteome</keyword>
<comment type="caution">
    <text evidence="2">The sequence shown here is derived from an EMBL/GenBank/DDBJ whole genome shotgun (WGS) entry which is preliminary data.</text>
</comment>
<evidence type="ECO:0000313" key="3">
    <source>
        <dbReference type="Proteomes" id="UP000186817"/>
    </source>
</evidence>
<feature type="region of interest" description="Disordered" evidence="1">
    <location>
        <begin position="486"/>
        <end position="510"/>
    </location>
</feature>
<evidence type="ECO:0000313" key="2">
    <source>
        <dbReference type="EMBL" id="OLP75715.1"/>
    </source>
</evidence>
<dbReference type="Gene3D" id="3.40.50.150">
    <property type="entry name" value="Vaccinia Virus protein VP39"/>
    <property type="match status" value="1"/>
</dbReference>
<feature type="compositionally biased region" description="Acidic residues" evidence="1">
    <location>
        <begin position="881"/>
        <end position="910"/>
    </location>
</feature>
<evidence type="ECO:0000256" key="1">
    <source>
        <dbReference type="SAM" id="MobiDB-lite"/>
    </source>
</evidence>